<evidence type="ECO:0008006" key="4">
    <source>
        <dbReference type="Google" id="ProtNLM"/>
    </source>
</evidence>
<feature type="transmembrane region" description="Helical" evidence="1">
    <location>
        <begin position="405"/>
        <end position="428"/>
    </location>
</feature>
<feature type="transmembrane region" description="Helical" evidence="1">
    <location>
        <begin position="209"/>
        <end position="226"/>
    </location>
</feature>
<feature type="transmembrane region" description="Helical" evidence="1">
    <location>
        <begin position="318"/>
        <end position="339"/>
    </location>
</feature>
<gene>
    <name evidence="2" type="ORF">CCS01_17895</name>
</gene>
<feature type="transmembrane region" description="Helical" evidence="1">
    <location>
        <begin position="351"/>
        <end position="370"/>
    </location>
</feature>
<evidence type="ECO:0000256" key="1">
    <source>
        <dbReference type="SAM" id="Phobius"/>
    </source>
</evidence>
<feature type="transmembrane region" description="Helical" evidence="1">
    <location>
        <begin position="93"/>
        <end position="112"/>
    </location>
</feature>
<feature type="transmembrane region" description="Helical" evidence="1">
    <location>
        <begin position="382"/>
        <end position="399"/>
    </location>
</feature>
<name>A0A2S6N995_RHOGL</name>
<evidence type="ECO:0000313" key="3">
    <source>
        <dbReference type="Proteomes" id="UP000239724"/>
    </source>
</evidence>
<keyword evidence="1" id="KW-0812">Transmembrane</keyword>
<accession>A0A2S6N995</accession>
<keyword evidence="1" id="KW-1133">Transmembrane helix</keyword>
<keyword evidence="1" id="KW-0472">Membrane</keyword>
<feature type="transmembrane region" description="Helical" evidence="1">
    <location>
        <begin position="287"/>
        <end position="306"/>
    </location>
</feature>
<sequence length="437" mass="45216">MTQRRLESGGMASCVARHSPRGIFAPGDFAGCRRSTAAARTGYAGGRNYTSVISCDLRYKAGSRIKVRTMTAIPSEQTPADGPQSQDLFRPSFLTGALWAGLASLVTLSIGFGSMAGPTAFAPADWYAHEGLYGYLAAIITGFCLGAAPLSGTKPVVLMLAWLAGRVAILASGTIGAVVAGGIDSVFLLLAAAIVARMALADRGLLPQAGVLVAMAAGNVVFHLGMPGLGTRIGIAAVVLLVTLVSGRPIGPGTEAVPAAGRNLVDIATLAVSAAALLVWIVLPGTLVTGILMLVGGLAQVLRLIGWVRSRTQGTLMLIQQLAYGLIPLGFLALASAAFRHEQPGPANVRAWLIAAIAILTLAMVTHMDLGRDKPTGTLRMTAIVIYAAVAAVFVLRLLNGWLPILAPIAGVAWMVAFVVFVLGYLPLLARPRTEAP</sequence>
<feature type="transmembrane region" description="Helical" evidence="1">
    <location>
        <begin position="263"/>
        <end position="281"/>
    </location>
</feature>
<dbReference type="Proteomes" id="UP000239724">
    <property type="component" value="Unassembled WGS sequence"/>
</dbReference>
<feature type="transmembrane region" description="Helical" evidence="1">
    <location>
        <begin position="232"/>
        <end position="251"/>
    </location>
</feature>
<proteinExistence type="predicted"/>
<keyword evidence="3" id="KW-1185">Reference proteome</keyword>
<dbReference type="InterPro" id="IPR010266">
    <property type="entry name" value="NnrS"/>
</dbReference>
<evidence type="ECO:0000313" key="2">
    <source>
        <dbReference type="EMBL" id="PPQ31171.1"/>
    </source>
</evidence>
<dbReference type="Pfam" id="PF05940">
    <property type="entry name" value="NnrS"/>
    <property type="match status" value="1"/>
</dbReference>
<feature type="transmembrane region" description="Helical" evidence="1">
    <location>
        <begin position="132"/>
        <end position="150"/>
    </location>
</feature>
<dbReference type="EMBL" id="NHRY01000196">
    <property type="protein sequence ID" value="PPQ31171.1"/>
    <property type="molecule type" value="Genomic_DNA"/>
</dbReference>
<reference evidence="2 3" key="1">
    <citation type="journal article" date="2018" name="Arch. Microbiol.">
        <title>New insights into the metabolic potential of the phototrophic purple bacterium Rhodopila globiformis DSM 161(T) from its draft genome sequence and evidence for a vanadium-dependent nitrogenase.</title>
        <authorList>
            <person name="Imhoff J.F."/>
            <person name="Rahn T."/>
            <person name="Kunzel S."/>
            <person name="Neulinger S.C."/>
        </authorList>
    </citation>
    <scope>NUCLEOTIDE SEQUENCE [LARGE SCALE GENOMIC DNA]</scope>
    <source>
        <strain evidence="2 3">DSM 161</strain>
    </source>
</reference>
<dbReference type="AlphaFoldDB" id="A0A2S6N995"/>
<feature type="transmembrane region" description="Helical" evidence="1">
    <location>
        <begin position="157"/>
        <end position="179"/>
    </location>
</feature>
<protein>
    <recommendedName>
        <fullName evidence="4">NnrS family protein</fullName>
    </recommendedName>
</protein>
<organism evidence="2 3">
    <name type="scientific">Rhodopila globiformis</name>
    <name type="common">Rhodopseudomonas globiformis</name>
    <dbReference type="NCBI Taxonomy" id="1071"/>
    <lineage>
        <taxon>Bacteria</taxon>
        <taxon>Pseudomonadati</taxon>
        <taxon>Pseudomonadota</taxon>
        <taxon>Alphaproteobacteria</taxon>
        <taxon>Acetobacterales</taxon>
        <taxon>Acetobacteraceae</taxon>
        <taxon>Rhodopila</taxon>
    </lineage>
</organism>
<comment type="caution">
    <text evidence="2">The sequence shown here is derived from an EMBL/GenBank/DDBJ whole genome shotgun (WGS) entry which is preliminary data.</text>
</comment>